<dbReference type="RefSeq" id="XP_012336229.1">
    <property type="nucleotide sequence ID" value="XM_012480806.1"/>
</dbReference>
<keyword evidence="3" id="KW-1185">Reference proteome</keyword>
<dbReference type="Proteomes" id="UP000054561">
    <property type="component" value="Unassembled WGS sequence"/>
</dbReference>
<gene>
    <name evidence="2" type="ORF">AK88_03185</name>
</gene>
<dbReference type="EMBL" id="KQ001679">
    <property type="protein sequence ID" value="KJP87138.1"/>
    <property type="molecule type" value="Genomic_DNA"/>
</dbReference>
<dbReference type="GeneID" id="24268499"/>
<dbReference type="OMA" id="FKSMPYH"/>
<evidence type="ECO:0000313" key="2">
    <source>
        <dbReference type="EMBL" id="KJP87138.1"/>
    </source>
</evidence>
<sequence length="216" mass="24853">MYLFKKAKDSIVNSLQYDKGSPLMRLQGVCKGILRATFLVSFALLSLTVSTLYFERNFFINRDLLQTLAVTSLLLCLLSLIILRRKNGTYIYAKVEMHPFSFKDLIDVSLATGTVTISVLDILLCYLCLIVVFFTFLTALFSLYVCLDNPHMKDNQNISLFSMQFTSVSYIGLYLITQFCAFKSMPYHPVEYLAYIVKNIMEDIFCVGKKAWKFIY</sequence>
<keyword evidence="1" id="KW-1133">Transmembrane helix</keyword>
<evidence type="ECO:0000256" key="1">
    <source>
        <dbReference type="SAM" id="Phobius"/>
    </source>
</evidence>
<proteinExistence type="predicted"/>
<keyword evidence="1" id="KW-0472">Membrane</keyword>
<dbReference type="VEuPathDB" id="PlasmoDB:AK88_03185"/>
<dbReference type="AlphaFoldDB" id="A0A0D9QJM4"/>
<feature type="transmembrane region" description="Helical" evidence="1">
    <location>
        <begin position="65"/>
        <end position="83"/>
    </location>
</feature>
<protein>
    <submittedName>
        <fullName evidence="2">Uncharacterized protein</fullName>
    </submittedName>
</protein>
<name>A0A0D9QJM4_PLAFR</name>
<keyword evidence="1" id="KW-0812">Transmembrane</keyword>
<reference evidence="2 3" key="1">
    <citation type="submission" date="2014-03" db="EMBL/GenBank/DDBJ databases">
        <title>The Genome Sequence of Plasmodium fragile nilgiri.</title>
        <authorList>
            <consortium name="The Broad Institute Genomics Platform"/>
            <consortium name="The Broad Institute Genome Sequencing Center for Infectious Disease"/>
            <person name="Neafsey D."/>
            <person name="Duraisingh M."/>
            <person name="Young S.K."/>
            <person name="Zeng Q."/>
            <person name="Gargeya S."/>
            <person name="Abouelleil A."/>
            <person name="Alvarado L."/>
            <person name="Chapman S.B."/>
            <person name="Gainer-Dewar J."/>
            <person name="Goldberg J."/>
            <person name="Griggs A."/>
            <person name="Gujja S."/>
            <person name="Hansen M."/>
            <person name="Howarth C."/>
            <person name="Imamovic A."/>
            <person name="Larimer J."/>
            <person name="Pearson M."/>
            <person name="Poon T.W."/>
            <person name="Priest M."/>
            <person name="Roberts A."/>
            <person name="Saif S."/>
            <person name="Shea T."/>
            <person name="Sykes S."/>
            <person name="Wortman J."/>
            <person name="Nusbaum C."/>
            <person name="Birren B."/>
        </authorList>
    </citation>
    <scope>NUCLEOTIDE SEQUENCE [LARGE SCALE GENOMIC DNA]</scope>
    <source>
        <strain evidence="3">nilgiri</strain>
    </source>
</reference>
<dbReference type="OrthoDB" id="371157at2759"/>
<accession>A0A0D9QJM4</accession>
<feature type="transmembrane region" description="Helical" evidence="1">
    <location>
        <begin position="157"/>
        <end position="176"/>
    </location>
</feature>
<organism evidence="2 3">
    <name type="scientific">Plasmodium fragile</name>
    <dbReference type="NCBI Taxonomy" id="5857"/>
    <lineage>
        <taxon>Eukaryota</taxon>
        <taxon>Sar</taxon>
        <taxon>Alveolata</taxon>
        <taxon>Apicomplexa</taxon>
        <taxon>Aconoidasida</taxon>
        <taxon>Haemosporida</taxon>
        <taxon>Plasmodiidae</taxon>
        <taxon>Plasmodium</taxon>
        <taxon>Plasmodium (Plasmodium)</taxon>
    </lineage>
</organism>
<feature type="transmembrane region" description="Helical" evidence="1">
    <location>
        <begin position="33"/>
        <end position="53"/>
    </location>
</feature>
<feature type="transmembrane region" description="Helical" evidence="1">
    <location>
        <begin position="123"/>
        <end position="145"/>
    </location>
</feature>
<evidence type="ECO:0000313" key="3">
    <source>
        <dbReference type="Proteomes" id="UP000054561"/>
    </source>
</evidence>